<dbReference type="AlphaFoldDB" id="A0A7H2Z029"/>
<organism evidence="1 2">
    <name type="scientific">Acinetobacter seifertii</name>
    <dbReference type="NCBI Taxonomy" id="1530123"/>
    <lineage>
        <taxon>Bacteria</taxon>
        <taxon>Pseudomonadati</taxon>
        <taxon>Pseudomonadota</taxon>
        <taxon>Gammaproteobacteria</taxon>
        <taxon>Moraxellales</taxon>
        <taxon>Moraxellaceae</taxon>
        <taxon>Acinetobacter</taxon>
        <taxon>Acinetobacter calcoaceticus/baumannii complex</taxon>
    </lineage>
</organism>
<proteinExistence type="predicted"/>
<evidence type="ECO:0000313" key="2">
    <source>
        <dbReference type="Proteomes" id="UP000516745"/>
    </source>
</evidence>
<protein>
    <submittedName>
        <fullName evidence="1">Uncharacterized protein</fullName>
    </submittedName>
</protein>
<dbReference type="EMBL" id="CP061565">
    <property type="protein sequence ID" value="QNX07584.1"/>
    <property type="molecule type" value="Genomic_DNA"/>
</dbReference>
<accession>A0A7H2Z029</accession>
<sequence>MKKIILLVAIVLMPKICLANTNIELPSKEELIKMIDKKYEIQTRDSKCKTLSELAKAIMEGRQHGLSFDYVYKTADEGSLPEDMKMKQRQIVLQAYEYPLYSSDEDKLKAIGKFHLKSFLECRNRGVEQDWDLR</sequence>
<gene>
    <name evidence="1" type="ORF">IC795_10180</name>
</gene>
<reference evidence="1 2" key="2">
    <citation type="submission" date="2020-09" db="EMBL/GenBank/DDBJ databases">
        <authorList>
            <person name="Chen F.-J."/>
            <person name="Lee Y.-T."/>
        </authorList>
    </citation>
    <scope>NUCLEOTIDE SEQUENCE [LARGE SCALE GENOMIC DNA]</scope>
    <source>
        <strain evidence="1 2">AS72</strain>
    </source>
</reference>
<reference evidence="2" key="1">
    <citation type="submission" date="2020-09" db="EMBL/GenBank/DDBJ databases">
        <title>Clinical and molecular characterization of Acinetobacter seifertii in Taiwan.</title>
        <authorList>
            <person name="Li L.-H."/>
            <person name="Yang Y.-S."/>
            <person name="Sun J.-R."/>
            <person name="Huang T.-W."/>
            <person name="Huang W.-C."/>
            <person name="Wang Y.-C."/>
            <person name="Kuo T.-H."/>
            <person name="Kuo S.-C."/>
            <person name="Chen T.-L."/>
        </authorList>
    </citation>
    <scope>NUCLEOTIDE SEQUENCE [LARGE SCALE GENOMIC DNA]</scope>
    <source>
        <strain evidence="2">AS72</strain>
    </source>
</reference>
<dbReference type="Proteomes" id="UP000516745">
    <property type="component" value="Chromosome"/>
</dbReference>
<name>A0A7H2Z029_9GAMM</name>
<evidence type="ECO:0000313" key="1">
    <source>
        <dbReference type="EMBL" id="QNX07584.1"/>
    </source>
</evidence>